<dbReference type="NCBIfam" id="TIGR00197">
    <property type="entry name" value="yjeF_nterm"/>
    <property type="match status" value="1"/>
</dbReference>
<comment type="catalytic activity">
    <reaction evidence="1 18 19">
        <text>(6R)-NADHX = (6S)-NADHX</text>
        <dbReference type="Rhea" id="RHEA:32215"/>
        <dbReference type="ChEBI" id="CHEBI:64074"/>
        <dbReference type="ChEBI" id="CHEBI:64075"/>
        <dbReference type="EC" id="5.1.99.6"/>
    </reaction>
</comment>
<evidence type="ECO:0000259" key="21">
    <source>
        <dbReference type="PROSITE" id="PS51385"/>
    </source>
</evidence>
<comment type="function">
    <text evidence="17">Catalyzes the dehydration of the S-form of NAD(P)HX at the expense of ADP, which is converted to AMP. Together with NAD(P)HX epimerase, which catalyzes the epimerization of the S- and R-forms, the enzyme allows the repair of both epimers of NAD(P)HX, a damaged form of NAD(P)H that is a result of enzymatic or heat-dependent hydration.</text>
</comment>
<organism evidence="22 23">
    <name type="scientific">Persicobacter diffluens</name>
    <dbReference type="NCBI Taxonomy" id="981"/>
    <lineage>
        <taxon>Bacteria</taxon>
        <taxon>Pseudomonadati</taxon>
        <taxon>Bacteroidota</taxon>
        <taxon>Cytophagia</taxon>
        <taxon>Cytophagales</taxon>
        <taxon>Persicobacteraceae</taxon>
        <taxon>Persicobacter</taxon>
    </lineage>
</organism>
<comment type="function">
    <text evidence="14 19">Bifunctional enzyme that catalyzes the epimerization of the S- and R-forms of NAD(P)HX and the dehydration of the S-form of NAD(P)HX at the expense of ADP, which is converted to AMP. This allows the repair of both epimers of NAD(P)HX, a damaged form of NAD(P)H that is a result of enzymatic or heat-dependent hydration.</text>
</comment>
<evidence type="ECO:0000256" key="4">
    <source>
        <dbReference type="ARBA" id="ARBA00009524"/>
    </source>
</evidence>
<dbReference type="PROSITE" id="PS51383">
    <property type="entry name" value="YJEF_C_3"/>
    <property type="match status" value="1"/>
</dbReference>
<feature type="binding site" evidence="18">
    <location>
        <position position="161"/>
    </location>
    <ligand>
        <name>K(+)</name>
        <dbReference type="ChEBI" id="CHEBI:29103"/>
    </ligand>
</feature>
<dbReference type="GO" id="GO:0052855">
    <property type="term" value="F:ADP-dependent NAD(P)H-hydrate dehydratase activity"/>
    <property type="evidence" value="ECO:0007669"/>
    <property type="project" value="UniProtKB-UniRule"/>
</dbReference>
<evidence type="ECO:0000256" key="18">
    <source>
        <dbReference type="HAMAP-Rule" id="MF_01966"/>
    </source>
</evidence>
<dbReference type="Pfam" id="PF03853">
    <property type="entry name" value="YjeF_N"/>
    <property type="match status" value="1"/>
</dbReference>
<evidence type="ECO:0000256" key="11">
    <source>
        <dbReference type="ARBA" id="ARBA00023235"/>
    </source>
</evidence>
<feature type="domain" description="YjeF N-terminal" evidence="21">
    <location>
        <begin position="10"/>
        <end position="216"/>
    </location>
</feature>
<evidence type="ECO:0000256" key="14">
    <source>
        <dbReference type="ARBA" id="ARBA00025153"/>
    </source>
</evidence>
<evidence type="ECO:0000256" key="19">
    <source>
        <dbReference type="PIRNR" id="PIRNR017184"/>
    </source>
</evidence>
<evidence type="ECO:0000256" key="16">
    <source>
        <dbReference type="ARBA" id="ARBA00049209"/>
    </source>
</evidence>
<evidence type="ECO:0000256" key="5">
    <source>
        <dbReference type="ARBA" id="ARBA00022723"/>
    </source>
</evidence>
<feature type="binding site" evidence="18">
    <location>
        <position position="125"/>
    </location>
    <ligand>
        <name>K(+)</name>
        <dbReference type="ChEBI" id="CHEBI:29103"/>
    </ligand>
</feature>
<keyword evidence="12 17" id="KW-0456">Lyase</keyword>
<dbReference type="GO" id="GO:0052856">
    <property type="term" value="F:NAD(P)HX epimerase activity"/>
    <property type="evidence" value="ECO:0007669"/>
    <property type="project" value="UniProtKB-UniRule"/>
</dbReference>
<dbReference type="InterPro" id="IPR029056">
    <property type="entry name" value="Ribokinase-like"/>
</dbReference>
<keyword evidence="13" id="KW-0511">Multifunctional enzyme</keyword>
<dbReference type="SUPFAM" id="SSF53613">
    <property type="entry name" value="Ribokinase-like"/>
    <property type="match status" value="1"/>
</dbReference>
<evidence type="ECO:0000256" key="15">
    <source>
        <dbReference type="ARBA" id="ARBA00048238"/>
    </source>
</evidence>
<dbReference type="InterPro" id="IPR030677">
    <property type="entry name" value="Nnr"/>
</dbReference>
<comment type="subunit">
    <text evidence="17">Homotetramer.</text>
</comment>
<dbReference type="Proteomes" id="UP001310022">
    <property type="component" value="Unassembled WGS sequence"/>
</dbReference>
<dbReference type="EC" id="4.2.1.136" evidence="19"/>
<keyword evidence="23" id="KW-1185">Reference proteome</keyword>
<accession>A0AAN4VWS8</accession>
<dbReference type="SUPFAM" id="SSF64153">
    <property type="entry name" value="YjeF N-terminal domain-like"/>
    <property type="match status" value="1"/>
</dbReference>
<keyword evidence="8 17" id="KW-0521">NADP</keyword>
<feature type="binding site" evidence="17">
    <location>
        <begin position="411"/>
        <end position="415"/>
    </location>
    <ligand>
        <name>AMP</name>
        <dbReference type="ChEBI" id="CHEBI:456215"/>
    </ligand>
</feature>
<evidence type="ECO:0000256" key="10">
    <source>
        <dbReference type="ARBA" id="ARBA00023027"/>
    </source>
</evidence>
<dbReference type="GO" id="GO:0005524">
    <property type="term" value="F:ATP binding"/>
    <property type="evidence" value="ECO:0007669"/>
    <property type="project" value="UniProtKB-UniRule"/>
</dbReference>
<comment type="similarity">
    <text evidence="3 19">In the N-terminal section; belongs to the NnrE/AIBP family.</text>
</comment>
<feature type="domain" description="YjeF C-terminal" evidence="20">
    <location>
        <begin position="226"/>
        <end position="500"/>
    </location>
</feature>
<feature type="binding site" evidence="17">
    <location>
        <position position="440"/>
    </location>
    <ligand>
        <name>AMP</name>
        <dbReference type="ChEBI" id="CHEBI:456215"/>
    </ligand>
</feature>
<feature type="binding site" evidence="17">
    <location>
        <position position="261"/>
    </location>
    <ligand>
        <name>(6S)-NADPHX</name>
        <dbReference type="ChEBI" id="CHEBI:64076"/>
    </ligand>
</feature>
<dbReference type="PIRSF" id="PIRSF017184">
    <property type="entry name" value="Nnr"/>
    <property type="match status" value="1"/>
</dbReference>
<evidence type="ECO:0000256" key="8">
    <source>
        <dbReference type="ARBA" id="ARBA00022857"/>
    </source>
</evidence>
<evidence type="ECO:0000256" key="6">
    <source>
        <dbReference type="ARBA" id="ARBA00022741"/>
    </source>
</evidence>
<name>A0AAN4VWS8_9BACT</name>
<dbReference type="Gene3D" id="3.40.1190.20">
    <property type="match status" value="1"/>
</dbReference>
<dbReference type="GO" id="GO:0046872">
    <property type="term" value="F:metal ion binding"/>
    <property type="evidence" value="ECO:0007669"/>
    <property type="project" value="UniProtKB-UniRule"/>
</dbReference>
<dbReference type="NCBIfam" id="TIGR00196">
    <property type="entry name" value="yjeF_cterm"/>
    <property type="match status" value="1"/>
</dbReference>
<comment type="catalytic activity">
    <reaction evidence="16 17 19">
        <text>(6S)-NADPHX + ADP = AMP + phosphate + NADPH + H(+)</text>
        <dbReference type="Rhea" id="RHEA:32235"/>
        <dbReference type="ChEBI" id="CHEBI:15378"/>
        <dbReference type="ChEBI" id="CHEBI:43474"/>
        <dbReference type="ChEBI" id="CHEBI:57783"/>
        <dbReference type="ChEBI" id="CHEBI:64076"/>
        <dbReference type="ChEBI" id="CHEBI:456215"/>
        <dbReference type="ChEBI" id="CHEBI:456216"/>
        <dbReference type="EC" id="4.2.1.136"/>
    </reaction>
</comment>
<feature type="binding site" evidence="17">
    <location>
        <position position="325"/>
    </location>
    <ligand>
        <name>(6S)-NADPHX</name>
        <dbReference type="ChEBI" id="CHEBI:64076"/>
    </ligand>
</feature>
<dbReference type="Pfam" id="PF01256">
    <property type="entry name" value="Carb_kinase"/>
    <property type="match status" value="1"/>
</dbReference>
<dbReference type="PROSITE" id="PS01050">
    <property type="entry name" value="YJEF_C_2"/>
    <property type="match status" value="1"/>
</dbReference>
<feature type="binding site" evidence="17">
    <location>
        <position position="441"/>
    </location>
    <ligand>
        <name>(6S)-NADPHX</name>
        <dbReference type="ChEBI" id="CHEBI:64076"/>
    </ligand>
</feature>
<reference evidence="22 23" key="1">
    <citation type="submission" date="2021-12" db="EMBL/GenBank/DDBJ databases">
        <title>Genome sequencing of bacteria with rrn-lacking chromosome and rrn-plasmid.</title>
        <authorList>
            <person name="Anda M."/>
            <person name="Iwasaki W."/>
        </authorList>
    </citation>
    <scope>NUCLEOTIDE SEQUENCE [LARGE SCALE GENOMIC DNA]</scope>
    <source>
        <strain evidence="22 23">NBRC 15940</strain>
    </source>
</reference>
<sequence length="505" mass="54813">MTKILTAEQIRACDQYTIEHEPISSEDLMYRASGQFCNWFRNHAPNRPKILVLCGMGNNGGDGLVIAHLLHQKGYPVEVAIIRFTEKGSKDFNHYYYQYQGNFPFHEVQKKEELPDLKKYQVLIDGIFGSGLNRPVEGLAASIIDAANHSGKEIIAIDIASGLFSEHKAKGQHPIIQPKHTVSFQVGKLAFYLPENHIHVGQLHIVDIGLDKAFIAEQESDYAAGSLKKIREILIPRQKYDHKGSFGHALLIAGSYGKAGACILAAKAALRSGLGLLTVHCPQKCVEVLQTSVPEAMVLPDEMGTKFFTKPHQTDQYDALGAGPGLSTETAAKEAMNILFAQHPSPMVLDADALNIISQSPHLLAAIPSGSILTPHPKEFERLAGKSENQFERLQNLQALAVEHQVVCLIKGANTAIGFPDGKIIFNPTGNPGMATAGSGDVLTGIITALFAQGYASSEAAMIGVFVHGLAGDLAAKEIGQTSLIASDIIEKLPQAFQRLYQDLW</sequence>
<dbReference type="HAMAP" id="MF_01965">
    <property type="entry name" value="NADHX_dehydratase"/>
    <property type="match status" value="1"/>
</dbReference>
<comment type="similarity">
    <text evidence="18">Belongs to the NnrE/AIBP family.</text>
</comment>
<keyword evidence="10 17" id="KW-0520">NAD</keyword>
<dbReference type="HAMAP" id="MF_01966">
    <property type="entry name" value="NADHX_epimerase"/>
    <property type="match status" value="1"/>
</dbReference>
<evidence type="ECO:0000256" key="17">
    <source>
        <dbReference type="HAMAP-Rule" id="MF_01965"/>
    </source>
</evidence>
<gene>
    <name evidence="17" type="primary">nnrD</name>
    <name evidence="18" type="synonym">nnrE</name>
    <name evidence="22" type="ORF">PEDI_03020</name>
</gene>
<comment type="similarity">
    <text evidence="17">Belongs to the NnrD/CARKD family.</text>
</comment>
<feature type="binding site" evidence="17">
    <location>
        <position position="376"/>
    </location>
    <ligand>
        <name>(6S)-NADPHX</name>
        <dbReference type="ChEBI" id="CHEBI:64076"/>
    </ligand>
</feature>
<evidence type="ECO:0000256" key="3">
    <source>
        <dbReference type="ARBA" id="ARBA00006001"/>
    </source>
</evidence>
<evidence type="ECO:0000256" key="12">
    <source>
        <dbReference type="ARBA" id="ARBA00023239"/>
    </source>
</evidence>
<dbReference type="EC" id="5.1.99.6" evidence="19"/>
<evidence type="ECO:0000256" key="7">
    <source>
        <dbReference type="ARBA" id="ARBA00022840"/>
    </source>
</evidence>
<dbReference type="PANTHER" id="PTHR12592">
    <property type="entry name" value="ATP-DEPENDENT (S)-NAD(P)H-HYDRATE DEHYDRATASE FAMILY MEMBER"/>
    <property type="match status" value="1"/>
</dbReference>
<dbReference type="PANTHER" id="PTHR12592:SF0">
    <property type="entry name" value="ATP-DEPENDENT (S)-NAD(P)H-HYDRATE DEHYDRATASE"/>
    <property type="match status" value="1"/>
</dbReference>
<dbReference type="EMBL" id="BQKE01000001">
    <property type="protein sequence ID" value="GJM59750.1"/>
    <property type="molecule type" value="Genomic_DNA"/>
</dbReference>
<proteinExistence type="inferred from homology"/>
<evidence type="ECO:0000259" key="20">
    <source>
        <dbReference type="PROSITE" id="PS51383"/>
    </source>
</evidence>
<dbReference type="PROSITE" id="PS51385">
    <property type="entry name" value="YJEF_N"/>
    <property type="match status" value="1"/>
</dbReference>
<keyword evidence="11 18" id="KW-0413">Isomerase</keyword>
<dbReference type="Gene3D" id="3.40.50.10260">
    <property type="entry name" value="YjeF N-terminal domain"/>
    <property type="match status" value="1"/>
</dbReference>
<dbReference type="InterPro" id="IPR004443">
    <property type="entry name" value="YjeF_N_dom"/>
</dbReference>
<keyword evidence="6 17" id="KW-0547">Nucleotide-binding</keyword>
<dbReference type="InterPro" id="IPR036652">
    <property type="entry name" value="YjeF_N_dom_sf"/>
</dbReference>
<evidence type="ECO:0000256" key="9">
    <source>
        <dbReference type="ARBA" id="ARBA00022958"/>
    </source>
</evidence>
<dbReference type="GO" id="GO:0046496">
    <property type="term" value="P:nicotinamide nucleotide metabolic process"/>
    <property type="evidence" value="ECO:0007669"/>
    <property type="project" value="UniProtKB-UniRule"/>
</dbReference>
<comment type="caution">
    <text evidence="18">Lacks conserved residue(s) required for the propagation of feature annotation.</text>
</comment>
<evidence type="ECO:0000313" key="22">
    <source>
        <dbReference type="EMBL" id="GJM59750.1"/>
    </source>
</evidence>
<evidence type="ECO:0000256" key="1">
    <source>
        <dbReference type="ARBA" id="ARBA00000013"/>
    </source>
</evidence>
<dbReference type="GO" id="GO:0110051">
    <property type="term" value="P:metabolite repair"/>
    <property type="evidence" value="ECO:0007669"/>
    <property type="project" value="TreeGrafter"/>
</dbReference>
<feature type="binding site" evidence="18">
    <location>
        <begin position="129"/>
        <end position="135"/>
    </location>
    <ligand>
        <name>(6S)-NADPHX</name>
        <dbReference type="ChEBI" id="CHEBI:64076"/>
    </ligand>
</feature>
<keyword evidence="5 18" id="KW-0479">Metal-binding</keyword>
<evidence type="ECO:0000256" key="13">
    <source>
        <dbReference type="ARBA" id="ARBA00023268"/>
    </source>
</evidence>
<feature type="binding site" evidence="18">
    <location>
        <position position="158"/>
    </location>
    <ligand>
        <name>(6S)-NADPHX</name>
        <dbReference type="ChEBI" id="CHEBI:64076"/>
    </ligand>
</feature>
<comment type="caution">
    <text evidence="22">The sequence shown here is derived from an EMBL/GenBank/DDBJ whole genome shotgun (WGS) entry which is preliminary data.</text>
</comment>
<comment type="catalytic activity">
    <reaction evidence="15 17 19">
        <text>(6S)-NADHX + ADP = AMP + phosphate + NADH + H(+)</text>
        <dbReference type="Rhea" id="RHEA:32223"/>
        <dbReference type="ChEBI" id="CHEBI:15378"/>
        <dbReference type="ChEBI" id="CHEBI:43474"/>
        <dbReference type="ChEBI" id="CHEBI:57945"/>
        <dbReference type="ChEBI" id="CHEBI:64074"/>
        <dbReference type="ChEBI" id="CHEBI:456215"/>
        <dbReference type="ChEBI" id="CHEBI:456216"/>
        <dbReference type="EC" id="4.2.1.136"/>
    </reaction>
</comment>
<keyword evidence="9 18" id="KW-0630">Potassium</keyword>
<feature type="binding site" evidence="18">
    <location>
        <begin position="58"/>
        <end position="62"/>
    </location>
    <ligand>
        <name>(6S)-NADPHX</name>
        <dbReference type="ChEBI" id="CHEBI:64076"/>
    </ligand>
</feature>
<evidence type="ECO:0000256" key="2">
    <source>
        <dbReference type="ARBA" id="ARBA00000909"/>
    </source>
</evidence>
<keyword evidence="7 17" id="KW-0067">ATP-binding</keyword>
<dbReference type="AlphaFoldDB" id="A0AAN4VWS8"/>
<protein>
    <recommendedName>
        <fullName evidence="19">Bifunctional NAD(P)H-hydrate repair enzyme</fullName>
    </recommendedName>
    <alternativeName>
        <fullName evidence="19">Nicotinamide nucleotide repair protein</fullName>
    </alternativeName>
    <domain>
        <recommendedName>
            <fullName evidence="19">ADP-dependent (S)-NAD(P)H-hydrate dehydratase</fullName>
            <ecNumber evidence="19">4.2.1.136</ecNumber>
        </recommendedName>
        <alternativeName>
            <fullName evidence="19">ADP-dependent NAD(P)HX dehydratase</fullName>
        </alternativeName>
    </domain>
    <domain>
        <recommendedName>
            <fullName evidence="19">NAD(P)H-hydrate epimerase</fullName>
            <ecNumber evidence="19">5.1.99.6</ecNumber>
        </recommendedName>
    </domain>
</protein>
<comment type="catalytic activity">
    <reaction evidence="2 18 19">
        <text>(6R)-NADPHX = (6S)-NADPHX</text>
        <dbReference type="Rhea" id="RHEA:32227"/>
        <dbReference type="ChEBI" id="CHEBI:64076"/>
        <dbReference type="ChEBI" id="CHEBI:64077"/>
        <dbReference type="EC" id="5.1.99.6"/>
    </reaction>
</comment>
<dbReference type="InterPro" id="IPR017953">
    <property type="entry name" value="Carbohydrate_kinase_pred_CS"/>
</dbReference>
<dbReference type="CDD" id="cd01171">
    <property type="entry name" value="YXKO-related"/>
    <property type="match status" value="1"/>
</dbReference>
<comment type="function">
    <text evidence="18">Catalyzes the epimerization of the S- and R-forms of NAD(P)HX, a damaged form of NAD(P)H that is a result of enzymatic or heat-dependent hydration. This is a prerequisite for the S-specific NAD(P)H-hydrate dehydratase to allow the repair of both epimers of NAD(P)HX.</text>
</comment>
<feature type="binding site" evidence="18">
    <location>
        <position position="59"/>
    </location>
    <ligand>
        <name>K(+)</name>
        <dbReference type="ChEBI" id="CHEBI:29103"/>
    </ligand>
</feature>
<dbReference type="RefSeq" id="WP_338235714.1">
    <property type="nucleotide sequence ID" value="NZ_BQKE01000001.1"/>
</dbReference>
<comment type="cofactor">
    <cofactor evidence="17">
        <name>Mg(2+)</name>
        <dbReference type="ChEBI" id="CHEBI:18420"/>
    </cofactor>
</comment>
<dbReference type="InterPro" id="IPR000631">
    <property type="entry name" value="CARKD"/>
</dbReference>
<comment type="similarity">
    <text evidence="4 19">In the C-terminal section; belongs to the NnrD/CARKD family.</text>
</comment>
<comment type="cofactor">
    <cofactor evidence="18 19">
        <name>K(+)</name>
        <dbReference type="ChEBI" id="CHEBI:29103"/>
    </cofactor>
    <text evidence="18 19">Binds 1 potassium ion per subunit.</text>
</comment>
<evidence type="ECO:0000313" key="23">
    <source>
        <dbReference type="Proteomes" id="UP001310022"/>
    </source>
</evidence>